<dbReference type="EMBL" id="JACVVK020000447">
    <property type="protein sequence ID" value="KAK7474103.1"/>
    <property type="molecule type" value="Genomic_DNA"/>
</dbReference>
<keyword evidence="1" id="KW-0732">Signal</keyword>
<protein>
    <submittedName>
        <fullName evidence="2">Uncharacterized protein</fullName>
    </submittedName>
</protein>
<accession>A0ABD0JGX0</accession>
<gene>
    <name evidence="2" type="ORF">BaRGS_00034632</name>
</gene>
<dbReference type="Proteomes" id="UP001519460">
    <property type="component" value="Unassembled WGS sequence"/>
</dbReference>
<sequence>MARKSSFLSRCVVVHVLCSTLQAACLRSPLTIPASIRFLLTVNVTQSIDTGKPCMATVLTPMLKSEKLSQPVHVGPCDHGPLIFNVTQGGQGSFSQMQVAVTFFSTVIEDAEPPSCQIPWNGSYLNPTTDTANDSPLPACWVQDSREGWHLTYYWIRLLDWEFP</sequence>
<evidence type="ECO:0000313" key="2">
    <source>
        <dbReference type="EMBL" id="KAK7474103.1"/>
    </source>
</evidence>
<comment type="caution">
    <text evidence="2">The sequence shown here is derived from an EMBL/GenBank/DDBJ whole genome shotgun (WGS) entry which is preliminary data.</text>
</comment>
<feature type="signal peptide" evidence="1">
    <location>
        <begin position="1"/>
        <end position="23"/>
    </location>
</feature>
<name>A0ABD0JGX0_9CAEN</name>
<evidence type="ECO:0000256" key="1">
    <source>
        <dbReference type="SAM" id="SignalP"/>
    </source>
</evidence>
<keyword evidence="3" id="KW-1185">Reference proteome</keyword>
<evidence type="ECO:0000313" key="3">
    <source>
        <dbReference type="Proteomes" id="UP001519460"/>
    </source>
</evidence>
<proteinExistence type="predicted"/>
<reference evidence="2 3" key="1">
    <citation type="journal article" date="2023" name="Sci. Data">
        <title>Genome assembly of the Korean intertidal mud-creeper Batillaria attramentaria.</title>
        <authorList>
            <person name="Patra A.K."/>
            <person name="Ho P.T."/>
            <person name="Jun S."/>
            <person name="Lee S.J."/>
            <person name="Kim Y."/>
            <person name="Won Y.J."/>
        </authorList>
    </citation>
    <scope>NUCLEOTIDE SEQUENCE [LARGE SCALE GENOMIC DNA]</scope>
    <source>
        <strain evidence="2">Wonlab-2016</strain>
    </source>
</reference>
<organism evidence="2 3">
    <name type="scientific">Batillaria attramentaria</name>
    <dbReference type="NCBI Taxonomy" id="370345"/>
    <lineage>
        <taxon>Eukaryota</taxon>
        <taxon>Metazoa</taxon>
        <taxon>Spiralia</taxon>
        <taxon>Lophotrochozoa</taxon>
        <taxon>Mollusca</taxon>
        <taxon>Gastropoda</taxon>
        <taxon>Caenogastropoda</taxon>
        <taxon>Sorbeoconcha</taxon>
        <taxon>Cerithioidea</taxon>
        <taxon>Batillariidae</taxon>
        <taxon>Batillaria</taxon>
    </lineage>
</organism>
<feature type="chain" id="PRO_5044826806" evidence="1">
    <location>
        <begin position="24"/>
        <end position="164"/>
    </location>
</feature>
<dbReference type="AlphaFoldDB" id="A0ABD0JGX0"/>